<dbReference type="GO" id="GO:0006654">
    <property type="term" value="P:phosphatidic acid biosynthetic process"/>
    <property type="evidence" value="ECO:0007669"/>
    <property type="project" value="TreeGrafter"/>
</dbReference>
<dbReference type="OrthoDB" id="152799at2"/>
<keyword evidence="2 4" id="KW-0012">Acyltransferase</keyword>
<dbReference type="Pfam" id="PF01553">
    <property type="entry name" value="Acyltransferase"/>
    <property type="match status" value="1"/>
</dbReference>
<dbReference type="CDD" id="cd07989">
    <property type="entry name" value="LPLAT_AGPAT-like"/>
    <property type="match status" value="1"/>
</dbReference>
<dbReference type="EMBL" id="SIJL01000002">
    <property type="protein sequence ID" value="TBH21549.1"/>
    <property type="molecule type" value="Genomic_DNA"/>
</dbReference>
<dbReference type="InterPro" id="IPR002123">
    <property type="entry name" value="Plipid/glycerol_acylTrfase"/>
</dbReference>
<evidence type="ECO:0000256" key="1">
    <source>
        <dbReference type="ARBA" id="ARBA00022679"/>
    </source>
</evidence>
<evidence type="ECO:0000259" key="3">
    <source>
        <dbReference type="SMART" id="SM00563"/>
    </source>
</evidence>
<keyword evidence="5" id="KW-1185">Reference proteome</keyword>
<dbReference type="SUPFAM" id="SSF69593">
    <property type="entry name" value="Glycerol-3-phosphate (1)-acyltransferase"/>
    <property type="match status" value="1"/>
</dbReference>
<dbReference type="SMART" id="SM00563">
    <property type="entry name" value="PlsC"/>
    <property type="match status" value="1"/>
</dbReference>
<dbReference type="RefSeq" id="WP_130840392.1">
    <property type="nucleotide sequence ID" value="NZ_SIJL01000002.1"/>
</dbReference>
<evidence type="ECO:0000313" key="4">
    <source>
        <dbReference type="EMBL" id="TBH21549.1"/>
    </source>
</evidence>
<gene>
    <name evidence="4" type="ORF">ETP66_02770</name>
</gene>
<accession>A0A4Q9B673</accession>
<keyword evidence="1 4" id="KW-0808">Transferase</keyword>
<dbReference type="PANTHER" id="PTHR10434:SF11">
    <property type="entry name" value="1-ACYL-SN-GLYCEROL-3-PHOSPHATE ACYLTRANSFERASE"/>
    <property type="match status" value="1"/>
</dbReference>
<organism evidence="4 5">
    <name type="scientific">Thermus thermamylovorans</name>
    <dbReference type="NCBI Taxonomy" id="2509362"/>
    <lineage>
        <taxon>Bacteria</taxon>
        <taxon>Thermotogati</taxon>
        <taxon>Deinococcota</taxon>
        <taxon>Deinococci</taxon>
        <taxon>Thermales</taxon>
        <taxon>Thermaceae</taxon>
        <taxon>Thermus</taxon>
    </lineage>
</organism>
<protein>
    <submittedName>
        <fullName evidence="4">1-acyl-sn-glycerol-3-phosphate acyltransferase</fullName>
    </submittedName>
</protein>
<feature type="domain" description="Phospholipid/glycerol acyltransferase" evidence="3">
    <location>
        <begin position="43"/>
        <end position="148"/>
    </location>
</feature>
<sequence length="222" mass="24691">MTLDPRRPFARLLRALVEAMLLGSLKGGLRGVYLRGEVPGGPLVLAMNHHSFYDGHLVWFLARWARRPASLLVAEENLRAFPVLALAGALEARRVREALRRLQRGEWAAVFPEGAMRYPGPLGPLRPGAAWLSARAKVPLLPVACRVVLRGFEHPEAFLWVGEPLPPEGDLEGTLGGLLARLDALLARTHPREVPEGFREALRGRRSLEERVRPLVEAVRRL</sequence>
<dbReference type="Proteomes" id="UP000292858">
    <property type="component" value="Unassembled WGS sequence"/>
</dbReference>
<proteinExistence type="predicted"/>
<dbReference type="PANTHER" id="PTHR10434">
    <property type="entry name" value="1-ACYL-SN-GLYCEROL-3-PHOSPHATE ACYLTRANSFERASE"/>
    <property type="match status" value="1"/>
</dbReference>
<name>A0A4Q9B673_9DEIN</name>
<comment type="caution">
    <text evidence="4">The sequence shown here is derived from an EMBL/GenBank/DDBJ whole genome shotgun (WGS) entry which is preliminary data.</text>
</comment>
<evidence type="ECO:0000313" key="5">
    <source>
        <dbReference type="Proteomes" id="UP000292858"/>
    </source>
</evidence>
<evidence type="ECO:0000256" key="2">
    <source>
        <dbReference type="ARBA" id="ARBA00023315"/>
    </source>
</evidence>
<reference evidence="4 5" key="1">
    <citation type="submission" date="2019-02" db="EMBL/GenBank/DDBJ databases">
        <title>Thermus sp. a novel from hot spring.</title>
        <authorList>
            <person name="Zhao Z."/>
        </authorList>
    </citation>
    <scope>NUCLEOTIDE SEQUENCE [LARGE SCALE GENOMIC DNA]</scope>
    <source>
        <strain evidence="4 5">CFH 72773T</strain>
    </source>
</reference>
<dbReference type="GO" id="GO:0003841">
    <property type="term" value="F:1-acylglycerol-3-phosphate O-acyltransferase activity"/>
    <property type="evidence" value="ECO:0007669"/>
    <property type="project" value="TreeGrafter"/>
</dbReference>
<dbReference type="AlphaFoldDB" id="A0A4Q9B673"/>